<dbReference type="Pfam" id="PF04410">
    <property type="entry name" value="Gar1"/>
    <property type="match status" value="1"/>
</dbReference>
<dbReference type="GO" id="GO:0042254">
    <property type="term" value="P:ribosome biogenesis"/>
    <property type="evidence" value="ECO:0000318"/>
    <property type="project" value="GO_Central"/>
</dbReference>
<dbReference type="STRING" id="4081.A0A3Q7HFM8"/>
<feature type="region of interest" description="Disordered" evidence="9">
    <location>
        <begin position="205"/>
        <end position="280"/>
    </location>
</feature>
<feature type="compositionally biased region" description="Polar residues" evidence="9">
    <location>
        <begin position="1"/>
        <end position="10"/>
    </location>
</feature>
<evidence type="ECO:0000313" key="10">
    <source>
        <dbReference type="EnsemblPlants" id="Solyc07g054460.3.1"/>
    </source>
</evidence>
<evidence type="ECO:0000256" key="6">
    <source>
        <dbReference type="ARBA" id="ARBA00022553"/>
    </source>
</evidence>
<evidence type="ECO:0000256" key="9">
    <source>
        <dbReference type="SAM" id="MobiDB-lite"/>
    </source>
</evidence>
<dbReference type="OMA" id="NRSRPQW"/>
<dbReference type="GO" id="GO:0001522">
    <property type="term" value="P:pseudouridine synthesis"/>
    <property type="evidence" value="ECO:0007669"/>
    <property type="project" value="InterPro"/>
</dbReference>
<dbReference type="Gramene" id="Solyc07g054460.3.1">
    <property type="protein sequence ID" value="Solyc07g054460.3.1"/>
    <property type="gene ID" value="Solyc07g054460.3"/>
</dbReference>
<evidence type="ECO:0000256" key="2">
    <source>
        <dbReference type="ARBA" id="ARBA00009801"/>
    </source>
</evidence>
<feature type="compositionally biased region" description="Acidic residues" evidence="9">
    <location>
        <begin position="406"/>
        <end position="422"/>
    </location>
</feature>
<feature type="compositionally biased region" description="Acidic residues" evidence="9">
    <location>
        <begin position="234"/>
        <end position="274"/>
    </location>
</feature>
<evidence type="ECO:0000256" key="7">
    <source>
        <dbReference type="ARBA" id="ARBA00022884"/>
    </source>
</evidence>
<feature type="compositionally biased region" description="Polar residues" evidence="9">
    <location>
        <begin position="20"/>
        <end position="29"/>
    </location>
</feature>
<dbReference type="AlphaFoldDB" id="A0A3Q7HFM8"/>
<organism evidence="10">
    <name type="scientific">Solanum lycopersicum</name>
    <name type="common">Tomato</name>
    <name type="synonym">Lycopersicon esculentum</name>
    <dbReference type="NCBI Taxonomy" id="4081"/>
    <lineage>
        <taxon>Eukaryota</taxon>
        <taxon>Viridiplantae</taxon>
        <taxon>Streptophyta</taxon>
        <taxon>Embryophyta</taxon>
        <taxon>Tracheophyta</taxon>
        <taxon>Spermatophyta</taxon>
        <taxon>Magnoliopsida</taxon>
        <taxon>eudicotyledons</taxon>
        <taxon>Gunneridae</taxon>
        <taxon>Pentapetalae</taxon>
        <taxon>asterids</taxon>
        <taxon>lamiids</taxon>
        <taxon>Solanales</taxon>
        <taxon>Solanaceae</taxon>
        <taxon>Solanoideae</taxon>
        <taxon>Solaneae</taxon>
        <taxon>Solanum</taxon>
        <taxon>Solanum subgen. Lycopersicon</taxon>
    </lineage>
</organism>
<feature type="region of interest" description="Disordered" evidence="9">
    <location>
        <begin position="403"/>
        <end position="470"/>
    </location>
</feature>
<evidence type="ECO:0000256" key="8">
    <source>
        <dbReference type="ARBA" id="ARBA00023242"/>
    </source>
</evidence>
<feature type="region of interest" description="Disordered" evidence="9">
    <location>
        <begin position="1"/>
        <end position="29"/>
    </location>
</feature>
<name>A0A3Q7HFM8_SOLLC</name>
<dbReference type="GO" id="GO:0005732">
    <property type="term" value="C:sno(s)RNA-containing ribonucleoprotein complex"/>
    <property type="evidence" value="ECO:0000318"/>
    <property type="project" value="GO_Central"/>
</dbReference>
<feature type="compositionally biased region" description="Polar residues" evidence="9">
    <location>
        <begin position="760"/>
        <end position="772"/>
    </location>
</feature>
<dbReference type="Proteomes" id="UP000004994">
    <property type="component" value="Chromosome 7"/>
</dbReference>
<dbReference type="SUPFAM" id="SSF50447">
    <property type="entry name" value="Translation proteins"/>
    <property type="match status" value="1"/>
</dbReference>
<accession>A0A3Q7HFM8</accession>
<evidence type="ECO:0000256" key="1">
    <source>
        <dbReference type="ARBA" id="ARBA00004123"/>
    </source>
</evidence>
<feature type="region of interest" description="Disordered" evidence="9">
    <location>
        <begin position="722"/>
        <end position="791"/>
    </location>
</feature>
<dbReference type="Gene3D" id="2.40.10.230">
    <property type="entry name" value="Probable tRNA pseudouridine synthase domain"/>
    <property type="match status" value="1"/>
</dbReference>
<comment type="similarity">
    <text evidence="2">Belongs to the NAF1 family.</text>
</comment>
<dbReference type="InterPro" id="IPR009000">
    <property type="entry name" value="Transl_B-barrel_sf"/>
</dbReference>
<keyword evidence="11" id="KW-1185">Reference proteome</keyword>
<keyword evidence="6" id="KW-0597">Phosphoprotein</keyword>
<keyword evidence="7" id="KW-0694">RNA-binding</keyword>
<protein>
    <recommendedName>
        <fullName evidence="3">H/ACA ribonucleoprotein complex non-core subunit NAF1</fullName>
    </recommendedName>
</protein>
<dbReference type="GO" id="GO:0006364">
    <property type="term" value="P:rRNA processing"/>
    <property type="evidence" value="ECO:0007669"/>
    <property type="project" value="UniProtKB-KW"/>
</dbReference>
<dbReference type="GO" id="GO:0003723">
    <property type="term" value="F:RNA binding"/>
    <property type="evidence" value="ECO:0000318"/>
    <property type="project" value="GO_Central"/>
</dbReference>
<dbReference type="PANTHER" id="PTHR31633">
    <property type="entry name" value="H/ACA RIBONUCLEOPROTEIN COMPLEX NON-CORE SUBUNIT NAF1"/>
    <property type="match status" value="1"/>
</dbReference>
<evidence type="ECO:0000313" key="11">
    <source>
        <dbReference type="Proteomes" id="UP000004994"/>
    </source>
</evidence>
<evidence type="ECO:0000256" key="5">
    <source>
        <dbReference type="ARBA" id="ARBA00022552"/>
    </source>
</evidence>
<dbReference type="InterPro" id="IPR038664">
    <property type="entry name" value="Gar1/Naf1_Cbf5-bd_sf"/>
</dbReference>
<sequence length="829" mass="89585">MVDFLYNSTPEEVEDDKKNQPFSDPLSQLSIPDFDEFSLSFSPMADKKQQPLELGSVNDGVSEKCQTQTEDPLSCLNQEESQIGVSEKCDIQMEDPLSCLNQEECQIGVSEKGDIQTEDPLSCLNHEQSSENGMKVEEFDSIVEEKMGRVSISGIEDERVVDQADVGNVSGSVVAAAAAMISKNEESDNKVVISSKVVERIVNDNGNGSIVSNSDTESESESEREASSSASSSDSDEDESSSNDEAEEEANMEEGEIVASDVDEMVGWDDDDEDTGVKGPIRSKNEVQVLPPVPEVTATLQPHHQMQPVGVVSSTIGAQVVVEGVEKHTPLCDGSILWITESRFPLGIVDEIFGPVKNPYYIVRYNSENEVPPGIHPGTLISFVPEFSSYILNDNSLYKKGYDASGENDEEASEDEFSDDEKEAEHRRMLKMKKRDVMNDQKPGNRKDKRNLKNRPQNWKHDQGVAADVQHKNGKLSVDQSPRFIPAAAAAAAPMDQGIHQSAPRQGHGQSIRPPSVPPFPHMQNSPGLASPSTGVWPNGFPFQQPQNMGFPNTLPNMGMSWPQQGHPQQMFQMPLPNALPFEQQINPALPPNFMFPGGLPNFGAGPPFGPWPAFGQNVFNQPGMPMGLPGQFTPAPMNLGGQVPANGPQLGQNNNSQPNAVVPGYINGSPNFNQGQSPSPMSIPGQFTPPPMNLGGQVPANGPQLGQNNNSQPNAVVPGYINGSPNFNQGQSPSPMSIPGQFTPPPMNLGGQVPENGPKSGQNNNNVSPNFTRGAHSGGGRRGNHRGGGRFGVSQIRNVCFPPVLSLLENAQRYTKALALHICSQFLP</sequence>
<reference evidence="10" key="2">
    <citation type="submission" date="2019-01" db="UniProtKB">
        <authorList>
            <consortium name="EnsemblPlants"/>
        </authorList>
    </citation>
    <scope>IDENTIFICATION</scope>
    <source>
        <strain evidence="10">cv. Heinz 1706</strain>
    </source>
</reference>
<dbReference type="GO" id="GO:0000493">
    <property type="term" value="P:box H/ACA snoRNP assembly"/>
    <property type="evidence" value="ECO:0000318"/>
    <property type="project" value="GO_Central"/>
</dbReference>
<dbReference type="PANTHER" id="PTHR31633:SF1">
    <property type="entry name" value="H_ACA RIBONUCLEOPROTEIN COMPLEX NON-CORE SUBUNIT NAF1"/>
    <property type="match status" value="1"/>
</dbReference>
<dbReference type="InterPro" id="IPR040309">
    <property type="entry name" value="Naf1"/>
</dbReference>
<keyword evidence="8" id="KW-0539">Nucleus</keyword>
<dbReference type="InterPro" id="IPR007504">
    <property type="entry name" value="H/ACA_rnp_Gar1/Naf1"/>
</dbReference>
<comment type="subcellular location">
    <subcellularLocation>
        <location evidence="1">Nucleus</location>
    </subcellularLocation>
</comment>
<dbReference type="InParanoid" id="A0A3Q7HFM8"/>
<keyword evidence="4" id="KW-0690">Ribosome biogenesis</keyword>
<proteinExistence type="inferred from homology"/>
<dbReference type="PaxDb" id="4081-Solyc07g054460.2.1"/>
<keyword evidence="5" id="KW-0698">rRNA processing</keyword>
<dbReference type="GO" id="GO:0005634">
    <property type="term" value="C:nucleus"/>
    <property type="evidence" value="ECO:0007669"/>
    <property type="project" value="UniProtKB-SubCell"/>
</dbReference>
<reference evidence="10" key="1">
    <citation type="journal article" date="2012" name="Nature">
        <title>The tomato genome sequence provides insights into fleshy fruit evolution.</title>
        <authorList>
            <consortium name="Tomato Genome Consortium"/>
        </authorList>
    </citation>
    <scope>NUCLEOTIDE SEQUENCE [LARGE SCALE GENOMIC DNA]</scope>
    <source>
        <strain evidence="10">cv. Heinz 1706</strain>
    </source>
</reference>
<evidence type="ECO:0000256" key="4">
    <source>
        <dbReference type="ARBA" id="ARBA00022517"/>
    </source>
</evidence>
<feature type="region of interest" description="Disordered" evidence="9">
    <location>
        <begin position="495"/>
        <end position="530"/>
    </location>
</feature>
<evidence type="ECO:0000256" key="3">
    <source>
        <dbReference type="ARBA" id="ARBA00021438"/>
    </source>
</evidence>
<dbReference type="FunFam" id="2.40.10.230:FF:000002">
    <property type="entry name" value="H/ACA ribonucleoprotein complex non-core subunit NAF1"/>
    <property type="match status" value="1"/>
</dbReference>
<feature type="compositionally biased region" description="Polar residues" evidence="9">
    <location>
        <begin position="724"/>
        <end position="736"/>
    </location>
</feature>
<feature type="compositionally biased region" description="Basic and acidic residues" evidence="9">
    <location>
        <begin position="435"/>
        <end position="446"/>
    </location>
</feature>
<dbReference type="EnsemblPlants" id="Solyc07g054460.3.1">
    <property type="protein sequence ID" value="Solyc07g054460.3.1"/>
    <property type="gene ID" value="Solyc07g054460.3"/>
</dbReference>